<protein>
    <submittedName>
        <fullName evidence="1">Uncharacterized protein</fullName>
    </submittedName>
</protein>
<sequence>MPPASVIVVMLRSWIRLKGASRTISTRRRRSLSTTSAARDSRVELTPLAISPTERMEAGAISMPRVRNDPEDIGAPTSLML</sequence>
<keyword evidence="2" id="KW-1185">Reference proteome</keyword>
<comment type="caution">
    <text evidence="1">The sequence shown here is derived from an EMBL/GenBank/DDBJ whole genome shotgun (WGS) entry which is preliminary data.</text>
</comment>
<dbReference type="AlphaFoldDB" id="A0A7K0DAE6"/>
<gene>
    <name evidence="1" type="ORF">NRB20_57660</name>
</gene>
<proteinExistence type="predicted"/>
<name>A0A7K0DAE6_9NOCA</name>
<organism evidence="1 2">
    <name type="scientific">Nocardia macrotermitis</name>
    <dbReference type="NCBI Taxonomy" id="2585198"/>
    <lineage>
        <taxon>Bacteria</taxon>
        <taxon>Bacillati</taxon>
        <taxon>Actinomycetota</taxon>
        <taxon>Actinomycetes</taxon>
        <taxon>Mycobacteriales</taxon>
        <taxon>Nocardiaceae</taxon>
        <taxon>Nocardia</taxon>
    </lineage>
</organism>
<evidence type="ECO:0000313" key="2">
    <source>
        <dbReference type="Proteomes" id="UP000438448"/>
    </source>
</evidence>
<accession>A0A7K0DAE6</accession>
<reference evidence="1 2" key="1">
    <citation type="submission" date="2019-10" db="EMBL/GenBank/DDBJ databases">
        <title>Nocardia macrotermitis sp. nov. and Nocardia aurantia sp. nov., isolated from the gut of fungus growing-termite Macrotermes natalensis.</title>
        <authorList>
            <person name="Benndorf R."/>
            <person name="Schwitalla J."/>
            <person name="Martin K."/>
            <person name="De Beer W."/>
            <person name="Kaster A.-K."/>
            <person name="Vollmers J."/>
            <person name="Poulsen M."/>
            <person name="Beemelmanns C."/>
        </authorList>
    </citation>
    <scope>NUCLEOTIDE SEQUENCE [LARGE SCALE GENOMIC DNA]</scope>
    <source>
        <strain evidence="1 2">RB20</strain>
    </source>
</reference>
<dbReference type="EMBL" id="WEGK01000014">
    <property type="protein sequence ID" value="MQY22648.1"/>
    <property type="molecule type" value="Genomic_DNA"/>
</dbReference>
<dbReference type="Proteomes" id="UP000438448">
    <property type="component" value="Unassembled WGS sequence"/>
</dbReference>
<evidence type="ECO:0000313" key="1">
    <source>
        <dbReference type="EMBL" id="MQY22648.1"/>
    </source>
</evidence>